<evidence type="ECO:0000256" key="2">
    <source>
        <dbReference type="SAM" id="Phobius"/>
    </source>
</evidence>
<reference evidence="4" key="1">
    <citation type="journal article" date="2019" name="Int. J. Syst. Evol. Microbiol.">
        <title>The Global Catalogue of Microorganisms (GCM) 10K type strain sequencing project: providing services to taxonomists for standard genome sequencing and annotation.</title>
        <authorList>
            <consortium name="The Broad Institute Genomics Platform"/>
            <consortium name="The Broad Institute Genome Sequencing Center for Infectious Disease"/>
            <person name="Wu L."/>
            <person name="Ma J."/>
        </authorList>
    </citation>
    <scope>NUCLEOTIDE SEQUENCE [LARGE SCALE GENOMIC DNA]</scope>
    <source>
        <strain evidence="4">JCM 3369</strain>
    </source>
</reference>
<keyword evidence="2" id="KW-0812">Transmembrane</keyword>
<feature type="transmembrane region" description="Helical" evidence="2">
    <location>
        <begin position="193"/>
        <end position="212"/>
    </location>
</feature>
<accession>A0ABV9D825</accession>
<name>A0ABV9D825_9MICO</name>
<keyword evidence="2" id="KW-1133">Transmembrane helix</keyword>
<evidence type="ECO:0000313" key="4">
    <source>
        <dbReference type="Proteomes" id="UP001595955"/>
    </source>
</evidence>
<comment type="caution">
    <text evidence="3">The sequence shown here is derived from an EMBL/GenBank/DDBJ whole genome shotgun (WGS) entry which is preliminary data.</text>
</comment>
<dbReference type="Proteomes" id="UP001595955">
    <property type="component" value="Unassembled WGS sequence"/>
</dbReference>
<keyword evidence="4" id="KW-1185">Reference proteome</keyword>
<gene>
    <name evidence="3" type="ORF">ACFO3F_02870</name>
</gene>
<protein>
    <submittedName>
        <fullName evidence="3">Uncharacterized protein</fullName>
    </submittedName>
</protein>
<dbReference type="EMBL" id="JBHSGF010000002">
    <property type="protein sequence ID" value="MFC4554179.1"/>
    <property type="molecule type" value="Genomic_DNA"/>
</dbReference>
<organism evidence="3 4">
    <name type="scientific">Georgenia faecalis</name>
    <dbReference type="NCBI Taxonomy" id="2483799"/>
    <lineage>
        <taxon>Bacteria</taxon>
        <taxon>Bacillati</taxon>
        <taxon>Actinomycetota</taxon>
        <taxon>Actinomycetes</taxon>
        <taxon>Micrococcales</taxon>
        <taxon>Bogoriellaceae</taxon>
        <taxon>Georgenia</taxon>
    </lineage>
</organism>
<proteinExistence type="predicted"/>
<evidence type="ECO:0000256" key="1">
    <source>
        <dbReference type="SAM" id="MobiDB-lite"/>
    </source>
</evidence>
<dbReference type="RefSeq" id="WP_122824723.1">
    <property type="nucleotide sequence ID" value="NZ_CP033325.1"/>
</dbReference>
<sequence>MTFLSSLLPGVRDLRTPFAVGALWVLAVTLLVYPSNEELRKFSVIESAEGVFAALPATVQISCLCFGVYLAGMLAHGLGVWLGQWLIARPVITRLNEDVGRLLGQENPRVTFLVQSAINARLRPISDVLASLVPAGFVMDEFDLASLRLNKENPEQYQQYDRVRAEGEFRLGVSMPLLAALLVVGFLLPPWPGAAVCILGFGAAIVILVQGLQHRRQADEYMASSIYFGHTSTPMFDALVESAKSELPPRPDRMPGQELAWFCDFLAARNSLDRYGEFLSKVGHPSKSRANLLGAAAPYMDKQTRRMMNQLFDLDEVSDAVARAGTDGTAGSGSKPVTVRSTDL</sequence>
<feature type="transmembrane region" description="Helical" evidence="2">
    <location>
        <begin position="14"/>
        <end position="33"/>
    </location>
</feature>
<feature type="region of interest" description="Disordered" evidence="1">
    <location>
        <begin position="325"/>
        <end position="344"/>
    </location>
</feature>
<keyword evidence="2" id="KW-0472">Membrane</keyword>
<evidence type="ECO:0000313" key="3">
    <source>
        <dbReference type="EMBL" id="MFC4554179.1"/>
    </source>
</evidence>